<protein>
    <submittedName>
        <fullName evidence="3">Vegetative cell wall protein gp1-like</fullName>
    </submittedName>
</protein>
<keyword evidence="2" id="KW-1185">Reference proteome</keyword>
<evidence type="ECO:0000256" key="1">
    <source>
        <dbReference type="SAM" id="MobiDB-lite"/>
    </source>
</evidence>
<dbReference type="AlphaFoldDB" id="A0A6P5F8S4"/>
<accession>A0A6P5F8S4</accession>
<sequence>MRAPLPPASNPGHRKSSTFLSSIISITTFSTLRGLLTSGSHPWIEPILLAEASPPVPSSAVPARRRPPPDLSAAIWSACGPSLDPHCLRAPPPPWAGRAAFPSTSGAVAAVPRRPCWLWCRLGSPQPPRPGAGRAWEISASARLRRSLPAVPPSRHLRRPPTRTPGHPRPAPAAAVAAAPPGPVP</sequence>
<dbReference type="GeneID" id="109713031"/>
<reference evidence="2" key="1">
    <citation type="journal article" date="2015" name="Nat. Genet.">
        <title>The pineapple genome and the evolution of CAM photosynthesis.</title>
        <authorList>
            <person name="Ming R."/>
            <person name="VanBuren R."/>
            <person name="Wai C.M."/>
            <person name="Tang H."/>
            <person name="Schatz M.C."/>
            <person name="Bowers J.E."/>
            <person name="Lyons E."/>
            <person name="Wang M.L."/>
            <person name="Chen J."/>
            <person name="Biggers E."/>
            <person name="Zhang J."/>
            <person name="Huang L."/>
            <person name="Zhang L."/>
            <person name="Miao W."/>
            <person name="Zhang J."/>
            <person name="Ye Z."/>
            <person name="Miao C."/>
            <person name="Lin Z."/>
            <person name="Wang H."/>
            <person name="Zhou H."/>
            <person name="Yim W.C."/>
            <person name="Priest H.D."/>
            <person name="Zheng C."/>
            <person name="Woodhouse M."/>
            <person name="Edger P.P."/>
            <person name="Guyot R."/>
            <person name="Guo H.B."/>
            <person name="Guo H."/>
            <person name="Zheng G."/>
            <person name="Singh R."/>
            <person name="Sharma A."/>
            <person name="Min X."/>
            <person name="Zheng Y."/>
            <person name="Lee H."/>
            <person name="Gurtowski J."/>
            <person name="Sedlazeck F.J."/>
            <person name="Harkess A."/>
            <person name="McKain M.R."/>
            <person name="Liao Z."/>
            <person name="Fang J."/>
            <person name="Liu J."/>
            <person name="Zhang X."/>
            <person name="Zhang Q."/>
            <person name="Hu W."/>
            <person name="Qin Y."/>
            <person name="Wang K."/>
            <person name="Chen L.Y."/>
            <person name="Shirley N."/>
            <person name="Lin Y.R."/>
            <person name="Liu L.Y."/>
            <person name="Hernandez A.G."/>
            <person name="Wright C.L."/>
            <person name="Bulone V."/>
            <person name="Tuskan G.A."/>
            <person name="Heath K."/>
            <person name="Zee F."/>
            <person name="Moore P.H."/>
            <person name="Sunkar R."/>
            <person name="Leebens-Mack J.H."/>
            <person name="Mockler T."/>
            <person name="Bennetzen J.L."/>
            <person name="Freeling M."/>
            <person name="Sankoff D."/>
            <person name="Paterson A.H."/>
            <person name="Zhu X."/>
            <person name="Yang X."/>
            <person name="Smith J.A."/>
            <person name="Cushman J.C."/>
            <person name="Paull R.E."/>
            <person name="Yu Q."/>
        </authorList>
    </citation>
    <scope>NUCLEOTIDE SEQUENCE [LARGE SCALE GENOMIC DNA]</scope>
    <source>
        <strain evidence="2">cv. F153</strain>
    </source>
</reference>
<gene>
    <name evidence="3" type="primary">LOC109713031</name>
</gene>
<reference evidence="3" key="2">
    <citation type="submission" date="2025-08" db="UniProtKB">
        <authorList>
            <consortium name="RefSeq"/>
        </authorList>
    </citation>
    <scope>IDENTIFICATION</scope>
    <source>
        <tissue evidence="3">Leaf</tissue>
    </source>
</reference>
<organism evidence="2 3">
    <name type="scientific">Ananas comosus</name>
    <name type="common">Pineapple</name>
    <name type="synonym">Ananas ananas</name>
    <dbReference type="NCBI Taxonomy" id="4615"/>
    <lineage>
        <taxon>Eukaryota</taxon>
        <taxon>Viridiplantae</taxon>
        <taxon>Streptophyta</taxon>
        <taxon>Embryophyta</taxon>
        <taxon>Tracheophyta</taxon>
        <taxon>Spermatophyta</taxon>
        <taxon>Magnoliopsida</taxon>
        <taxon>Liliopsida</taxon>
        <taxon>Poales</taxon>
        <taxon>Bromeliaceae</taxon>
        <taxon>Bromelioideae</taxon>
        <taxon>Ananas</taxon>
    </lineage>
</organism>
<dbReference type="Proteomes" id="UP000515123">
    <property type="component" value="Linkage group 1"/>
</dbReference>
<feature type="region of interest" description="Disordered" evidence="1">
    <location>
        <begin position="144"/>
        <end position="185"/>
    </location>
</feature>
<evidence type="ECO:0000313" key="2">
    <source>
        <dbReference type="Proteomes" id="UP000515123"/>
    </source>
</evidence>
<name>A0A6P5F8S4_ANACO</name>
<evidence type="ECO:0000313" key="3">
    <source>
        <dbReference type="RefSeq" id="XP_020092581.1"/>
    </source>
</evidence>
<dbReference type="RefSeq" id="XP_020092581.1">
    <property type="nucleotide sequence ID" value="XM_020236992.1"/>
</dbReference>
<proteinExistence type="predicted"/>